<evidence type="ECO:0000313" key="2">
    <source>
        <dbReference type="Proteomes" id="UP000594263"/>
    </source>
</evidence>
<accession>A0A7N0UC73</accession>
<dbReference type="Proteomes" id="UP000594263">
    <property type="component" value="Unplaced"/>
</dbReference>
<name>A0A7N0UC73_KALFE</name>
<dbReference type="EnsemblPlants" id="Kaladp0060s0134.1.v1.1">
    <property type="protein sequence ID" value="Kaladp0060s0134.1.v1.1"/>
    <property type="gene ID" value="Kaladp0060s0134.v1.1"/>
</dbReference>
<dbReference type="Gramene" id="Kaladp0060s0134.1.v1.1">
    <property type="protein sequence ID" value="Kaladp0060s0134.1.v1.1"/>
    <property type="gene ID" value="Kaladp0060s0134.v1.1"/>
</dbReference>
<proteinExistence type="predicted"/>
<keyword evidence="2" id="KW-1185">Reference proteome</keyword>
<organism evidence="1 2">
    <name type="scientific">Kalanchoe fedtschenkoi</name>
    <name type="common">Lavender scallops</name>
    <name type="synonym">South American air plant</name>
    <dbReference type="NCBI Taxonomy" id="63787"/>
    <lineage>
        <taxon>Eukaryota</taxon>
        <taxon>Viridiplantae</taxon>
        <taxon>Streptophyta</taxon>
        <taxon>Embryophyta</taxon>
        <taxon>Tracheophyta</taxon>
        <taxon>Spermatophyta</taxon>
        <taxon>Magnoliopsida</taxon>
        <taxon>eudicotyledons</taxon>
        <taxon>Gunneridae</taxon>
        <taxon>Pentapetalae</taxon>
        <taxon>Saxifragales</taxon>
        <taxon>Crassulaceae</taxon>
        <taxon>Kalanchoe</taxon>
    </lineage>
</organism>
<dbReference type="AlphaFoldDB" id="A0A7N0UC73"/>
<reference evidence="1" key="1">
    <citation type="submission" date="2021-01" db="UniProtKB">
        <authorList>
            <consortium name="EnsemblPlants"/>
        </authorList>
    </citation>
    <scope>IDENTIFICATION</scope>
</reference>
<protein>
    <submittedName>
        <fullName evidence="1">Uncharacterized protein</fullName>
    </submittedName>
</protein>
<evidence type="ECO:0000313" key="1">
    <source>
        <dbReference type="EnsemblPlants" id="Kaladp0060s0134.1.v1.1"/>
    </source>
</evidence>
<sequence length="129" mass="14063">MVQKSLQVDHSDLGYYIHFSCQVCRQIRAAMLVATGLKKKSSITVFQQGASSPVGSRRGPNTFDAVRFVVELSHPAASVAPSPELTGDDSKSFEGLNNCNERHLPTQMYCLSPAQTSSHNSSNRYFAPA</sequence>